<dbReference type="Gene3D" id="3.40.640.10">
    <property type="entry name" value="Type I PLP-dependent aspartate aminotransferase-like (Major domain)"/>
    <property type="match status" value="1"/>
</dbReference>
<dbReference type="PANTHER" id="PTHR14237">
    <property type="entry name" value="MOLYBDOPTERIN COFACTOR SULFURASE MOSC"/>
    <property type="match status" value="1"/>
</dbReference>
<dbReference type="InterPro" id="IPR015424">
    <property type="entry name" value="PyrdxlP-dep_Trfase"/>
</dbReference>
<dbReference type="Pfam" id="PF00266">
    <property type="entry name" value="Aminotran_5"/>
    <property type="match status" value="1"/>
</dbReference>
<feature type="compositionally biased region" description="Basic and acidic residues" evidence="1">
    <location>
        <begin position="399"/>
        <end position="408"/>
    </location>
</feature>
<reference evidence="3" key="1">
    <citation type="submission" date="2020-06" db="EMBL/GenBank/DDBJ databases">
        <authorList>
            <person name="Li T."/>
            <person name="Hu X."/>
            <person name="Zhang T."/>
            <person name="Song X."/>
            <person name="Zhang H."/>
            <person name="Dai N."/>
            <person name="Sheng W."/>
            <person name="Hou X."/>
            <person name="Wei L."/>
        </authorList>
    </citation>
    <scope>NUCLEOTIDE SEQUENCE</scope>
    <source>
        <strain evidence="3">G02</strain>
        <tissue evidence="3">Leaf</tissue>
    </source>
</reference>
<feature type="region of interest" description="Disordered" evidence="1">
    <location>
        <begin position="396"/>
        <end position="427"/>
    </location>
</feature>
<accession>A0AAW2JYQ9</accession>
<protein>
    <submittedName>
        <fullName evidence="3">Molybdenum cofactor sulfurase</fullName>
    </submittedName>
</protein>
<dbReference type="SUPFAM" id="SSF53383">
    <property type="entry name" value="PLP-dependent transferases"/>
    <property type="match status" value="1"/>
</dbReference>
<proteinExistence type="predicted"/>
<evidence type="ECO:0000259" key="2">
    <source>
        <dbReference type="Pfam" id="PF00266"/>
    </source>
</evidence>
<dbReference type="InterPro" id="IPR000192">
    <property type="entry name" value="Aminotrans_V_dom"/>
</dbReference>
<reference evidence="3" key="2">
    <citation type="journal article" date="2024" name="Plant">
        <title>Genomic evolution and insights into agronomic trait innovations of Sesamum species.</title>
        <authorList>
            <person name="Miao H."/>
            <person name="Wang L."/>
            <person name="Qu L."/>
            <person name="Liu H."/>
            <person name="Sun Y."/>
            <person name="Le M."/>
            <person name="Wang Q."/>
            <person name="Wei S."/>
            <person name="Zheng Y."/>
            <person name="Lin W."/>
            <person name="Duan Y."/>
            <person name="Cao H."/>
            <person name="Xiong S."/>
            <person name="Wang X."/>
            <person name="Wei L."/>
            <person name="Li C."/>
            <person name="Ma Q."/>
            <person name="Ju M."/>
            <person name="Zhao R."/>
            <person name="Li G."/>
            <person name="Mu C."/>
            <person name="Tian Q."/>
            <person name="Mei H."/>
            <person name="Zhang T."/>
            <person name="Gao T."/>
            <person name="Zhang H."/>
        </authorList>
    </citation>
    <scope>NUCLEOTIDE SEQUENCE</scope>
    <source>
        <strain evidence="3">G02</strain>
    </source>
</reference>
<dbReference type="PANTHER" id="PTHR14237:SF88">
    <property type="entry name" value="PYRIDOXAL PHOSPHATE (PLP)-DEPENDENT TRANSFERASES SUPERFAMILY PROTEIN"/>
    <property type="match status" value="1"/>
</dbReference>
<dbReference type="EMBL" id="JACGWJ010000031">
    <property type="protein sequence ID" value="KAL0299466.1"/>
    <property type="molecule type" value="Genomic_DNA"/>
</dbReference>
<sequence>MHSPCVKEATQLCLQGCYPTPILRVSEPEQPIAKTTSTSAACRRNFAVTTASSFFPNTHFTNHESIPSLQESFIQFIKAYPKYSDTAPVDRLRAREYGELSVSNHVCLDYIGVGLFSQSQVNSKNASDTTSEFPLFGITFKSVSLKSQLLHGGEGSELESAIKNRIMDFLNISQNDYCMVFTANKSSAFKLVAESYPFRSSRKLLTVYDHESEAVDSMISMSEKRGARVMAAEFKWPRLRINSVKLRKMIVRKKKKKKHRGLFVFPLQSRMTGASYSYQWMTMAEEHGWHVLLDACALGPKDMHSFGLSLFRPDFLVCSFYKVFGENPTGFGCLFVKKSIVPILEDATGAGIVSITPAKNLLLPEDSSGTDAELEQIARLGIKQECDNISKSIVPYTEQDSKDRKSEENETSDVCEKQSCPTENRSEYPEQVELKEHIVPLQERHLLKENEGSIIQCRCLDHVDSLGLMLVNSRGRYLINWLVSALMKLQHPNRLDKFPLVTIYGPKVKFDRGPALAFNLYDWKGEKVEPALVQKLAARNNISLSHGLLHHIWFPDKFEGEKQRMLETNIKENEAARSKGRKADQGIAVVTVALTFLANFEDVYRLWAFIAQFLDADFVEKERWRYTALNQKTIEV</sequence>
<name>A0AAW2JYQ9_SESRA</name>
<evidence type="ECO:0000313" key="3">
    <source>
        <dbReference type="EMBL" id="KAL0299466.1"/>
    </source>
</evidence>
<dbReference type="InterPro" id="IPR015421">
    <property type="entry name" value="PyrdxlP-dep_Trfase_major"/>
</dbReference>
<comment type="caution">
    <text evidence="3">The sequence shown here is derived from an EMBL/GenBank/DDBJ whole genome shotgun (WGS) entry which is preliminary data.</text>
</comment>
<feature type="domain" description="Aminotransferase class V" evidence="2">
    <location>
        <begin position="161"/>
        <end position="350"/>
    </location>
</feature>
<gene>
    <name evidence="3" type="ORF">Sradi_6606400</name>
</gene>
<evidence type="ECO:0000256" key="1">
    <source>
        <dbReference type="SAM" id="MobiDB-lite"/>
    </source>
</evidence>
<organism evidence="3">
    <name type="scientific">Sesamum radiatum</name>
    <name type="common">Black benniseed</name>
    <dbReference type="NCBI Taxonomy" id="300843"/>
    <lineage>
        <taxon>Eukaryota</taxon>
        <taxon>Viridiplantae</taxon>
        <taxon>Streptophyta</taxon>
        <taxon>Embryophyta</taxon>
        <taxon>Tracheophyta</taxon>
        <taxon>Spermatophyta</taxon>
        <taxon>Magnoliopsida</taxon>
        <taxon>eudicotyledons</taxon>
        <taxon>Gunneridae</taxon>
        <taxon>Pentapetalae</taxon>
        <taxon>asterids</taxon>
        <taxon>lamiids</taxon>
        <taxon>Lamiales</taxon>
        <taxon>Pedaliaceae</taxon>
        <taxon>Sesamum</taxon>
    </lineage>
</organism>
<dbReference type="AlphaFoldDB" id="A0AAW2JYQ9"/>